<reference evidence="2" key="1">
    <citation type="submission" date="2020-07" db="EMBL/GenBank/DDBJ databases">
        <title>Multicomponent nature underlies the extraordinary mechanical properties of spider dragline silk.</title>
        <authorList>
            <person name="Kono N."/>
            <person name="Nakamura H."/>
            <person name="Mori M."/>
            <person name="Yoshida Y."/>
            <person name="Ohtoshi R."/>
            <person name="Malay A.D."/>
            <person name="Moran D.A.P."/>
            <person name="Tomita M."/>
            <person name="Numata K."/>
            <person name="Arakawa K."/>
        </authorList>
    </citation>
    <scope>NUCLEOTIDE SEQUENCE</scope>
</reference>
<name>A0A8X6G1L6_TRICU</name>
<evidence type="ECO:0000256" key="1">
    <source>
        <dbReference type="SAM" id="MobiDB-lite"/>
    </source>
</evidence>
<accession>A0A8X6G1L6</accession>
<feature type="region of interest" description="Disordered" evidence="1">
    <location>
        <begin position="1"/>
        <end position="133"/>
    </location>
</feature>
<evidence type="ECO:0000313" key="2">
    <source>
        <dbReference type="EMBL" id="GFQ93432.1"/>
    </source>
</evidence>
<feature type="compositionally biased region" description="Acidic residues" evidence="1">
    <location>
        <begin position="26"/>
        <end position="35"/>
    </location>
</feature>
<evidence type="ECO:0000313" key="3">
    <source>
        <dbReference type="Proteomes" id="UP000887116"/>
    </source>
</evidence>
<dbReference type="AlphaFoldDB" id="A0A8X6G1L6"/>
<feature type="compositionally biased region" description="Basic residues" evidence="1">
    <location>
        <begin position="71"/>
        <end position="92"/>
    </location>
</feature>
<organism evidence="2 3">
    <name type="scientific">Trichonephila clavata</name>
    <name type="common">Joro spider</name>
    <name type="synonym">Nephila clavata</name>
    <dbReference type="NCBI Taxonomy" id="2740835"/>
    <lineage>
        <taxon>Eukaryota</taxon>
        <taxon>Metazoa</taxon>
        <taxon>Ecdysozoa</taxon>
        <taxon>Arthropoda</taxon>
        <taxon>Chelicerata</taxon>
        <taxon>Arachnida</taxon>
        <taxon>Araneae</taxon>
        <taxon>Araneomorphae</taxon>
        <taxon>Entelegynae</taxon>
        <taxon>Araneoidea</taxon>
        <taxon>Nephilidae</taxon>
        <taxon>Trichonephila</taxon>
    </lineage>
</organism>
<comment type="caution">
    <text evidence="2">The sequence shown here is derived from an EMBL/GenBank/DDBJ whole genome shotgun (WGS) entry which is preliminary data.</text>
</comment>
<protein>
    <submittedName>
        <fullName evidence="2">Uncharacterized protein</fullName>
    </submittedName>
</protein>
<dbReference type="EMBL" id="BMAO01024162">
    <property type="protein sequence ID" value="GFQ93432.1"/>
    <property type="molecule type" value="Genomic_DNA"/>
</dbReference>
<feature type="compositionally biased region" description="Basic and acidic residues" evidence="1">
    <location>
        <begin position="61"/>
        <end position="70"/>
    </location>
</feature>
<feature type="compositionally biased region" description="Basic residues" evidence="1">
    <location>
        <begin position="1"/>
        <end position="22"/>
    </location>
</feature>
<keyword evidence="3" id="KW-1185">Reference proteome</keyword>
<feature type="compositionally biased region" description="Basic and acidic residues" evidence="1">
    <location>
        <begin position="105"/>
        <end position="133"/>
    </location>
</feature>
<dbReference type="Proteomes" id="UP000887116">
    <property type="component" value="Unassembled WGS sequence"/>
</dbReference>
<sequence>MKPRRKRSRRRDKRKSTSRKRKPSEAEEYTGDSESEEKITTNMRRPTKLRERPRIPSALHSSEETVEKLKGRPSRKKHQKRPHMPHSKRHKKGDLTTDKKRRPRREREKTKKRGRPEAKSLEKGKQPDRKEILNDPKDILSVLISNLVKKLEERGEVKEKRNLRTNRKLEERKI</sequence>
<proteinExistence type="predicted"/>
<gene>
    <name evidence="2" type="ORF">TNCT_396461</name>
</gene>